<proteinExistence type="predicted"/>
<dbReference type="Proteomes" id="UP000277204">
    <property type="component" value="Unassembled WGS sequence"/>
</dbReference>
<evidence type="ECO:0000313" key="1">
    <source>
        <dbReference type="EMBL" id="VDP45359.1"/>
    </source>
</evidence>
<keyword evidence="2" id="KW-1185">Reference proteome</keyword>
<accession>A0A183N3U1</accession>
<dbReference type="EMBL" id="UZAI01019440">
    <property type="protein sequence ID" value="VDP45359.1"/>
    <property type="molecule type" value="Genomic_DNA"/>
</dbReference>
<protein>
    <submittedName>
        <fullName evidence="1">Uncharacterized protein</fullName>
    </submittedName>
</protein>
<gene>
    <name evidence="1" type="ORF">SMRZ_LOCUS22966</name>
</gene>
<sequence>MYEYYDQKMILNAFLFYVVLIKVRLNNYIHLVLIVVRNNQSMF</sequence>
<organism evidence="1 2">
    <name type="scientific">Schistosoma margrebowiei</name>
    <dbReference type="NCBI Taxonomy" id="48269"/>
    <lineage>
        <taxon>Eukaryota</taxon>
        <taxon>Metazoa</taxon>
        <taxon>Spiralia</taxon>
        <taxon>Lophotrochozoa</taxon>
        <taxon>Platyhelminthes</taxon>
        <taxon>Trematoda</taxon>
        <taxon>Digenea</taxon>
        <taxon>Strigeidida</taxon>
        <taxon>Schistosomatoidea</taxon>
        <taxon>Schistosomatidae</taxon>
        <taxon>Schistosoma</taxon>
    </lineage>
</organism>
<dbReference type="AlphaFoldDB" id="A0A183N3U1"/>
<reference evidence="1 2" key="1">
    <citation type="submission" date="2018-11" db="EMBL/GenBank/DDBJ databases">
        <authorList>
            <consortium name="Pathogen Informatics"/>
        </authorList>
    </citation>
    <scope>NUCLEOTIDE SEQUENCE [LARGE SCALE GENOMIC DNA]</scope>
    <source>
        <strain evidence="1 2">Zambia</strain>
    </source>
</reference>
<evidence type="ECO:0000313" key="2">
    <source>
        <dbReference type="Proteomes" id="UP000277204"/>
    </source>
</evidence>
<name>A0A183N3U1_9TREM</name>